<dbReference type="PANTHER" id="PTHR43190:SF3">
    <property type="entry name" value="N-ACETYL-D-GLUCOSAMINE KINASE"/>
    <property type="match status" value="1"/>
</dbReference>
<accession>A0A4V0ZJC5</accession>
<dbReference type="InterPro" id="IPR043129">
    <property type="entry name" value="ATPase_NBD"/>
</dbReference>
<dbReference type="EC" id="2.7.1.8" evidence="2"/>
<dbReference type="Pfam" id="PF01869">
    <property type="entry name" value="BcrAD_BadFG"/>
    <property type="match status" value="1"/>
</dbReference>
<dbReference type="KEGG" id="strr:EKD16_06010"/>
<evidence type="ECO:0000259" key="1">
    <source>
        <dbReference type="Pfam" id="PF01869"/>
    </source>
</evidence>
<dbReference type="InterPro" id="IPR002731">
    <property type="entry name" value="ATPase_BadF"/>
</dbReference>
<gene>
    <name evidence="2" type="primary">gspK</name>
    <name evidence="2" type="ORF">EKD16_06010</name>
</gene>
<dbReference type="EMBL" id="CP036455">
    <property type="protein sequence ID" value="QBI53002.1"/>
    <property type="molecule type" value="Genomic_DNA"/>
</dbReference>
<name>A0A4V0ZJC5_9ACTN</name>
<keyword evidence="2" id="KW-0418">Kinase</keyword>
<evidence type="ECO:0000313" key="2">
    <source>
        <dbReference type="EMBL" id="QBI53002.1"/>
    </source>
</evidence>
<dbReference type="InterPro" id="IPR052519">
    <property type="entry name" value="Euk-type_GlcNAc_Kinase"/>
</dbReference>
<dbReference type="Gene3D" id="3.30.420.40">
    <property type="match status" value="2"/>
</dbReference>
<dbReference type="AlphaFoldDB" id="A0A4V0ZJC5"/>
<proteinExistence type="predicted"/>
<reference evidence="2 3" key="1">
    <citation type="submission" date="2019-02" db="EMBL/GenBank/DDBJ databases">
        <authorList>
            <person name="Khodamoradi S."/>
            <person name="Hahnke R.L."/>
            <person name="Kaempfer P."/>
            <person name="Schumann P."/>
            <person name="Rohde M."/>
            <person name="Steinert M."/>
            <person name="Luzhetskyy A."/>
            <person name="Wink J."/>
            <person name="Ruckert C."/>
        </authorList>
    </citation>
    <scope>NUCLEOTIDE SEQUENCE [LARGE SCALE GENOMIC DNA]</scope>
    <source>
        <strain evidence="2 3">M2</strain>
    </source>
</reference>
<dbReference type="OrthoDB" id="8701357at2"/>
<sequence length="325" mass="31718">MARRVLLGVDAGGTSTRCAAVSTGGEVLGYGRAAGAGLLTGDDPAAAFQQALREALAGLGAVRVEQAVFGIAGAATAGRERAAETVGRAWHALGLPGFPRITDDIAVAFAAGSSADAGAVLIAGTGAVAARVRDGAVVARCGGHGWLLSDEGSAVWLGLSGLRAALAAIDGRGRPTSLCERLAARLEVPAHDPGALVRAAHARAPAQLGELGPTVTAAAAEDDPVAVGIVAEAAEHLLGALTAVAAEPGRGEPVVLAGAVLSVGPVAEAVRSALCDRAGAETSRAVDGALGAAGLALRDAGAPKQAHAALLRRAAGDAADPTAER</sequence>
<dbReference type="SUPFAM" id="SSF53067">
    <property type="entry name" value="Actin-like ATPase domain"/>
    <property type="match status" value="2"/>
</dbReference>
<feature type="domain" description="ATPase BadF/BadG/BcrA/BcrD type" evidence="1">
    <location>
        <begin position="7"/>
        <end position="295"/>
    </location>
</feature>
<protein>
    <submittedName>
        <fullName evidence="2">Glucosamine kinase GspK</fullName>
        <ecNumber evidence="2">2.7.1.8</ecNumber>
    </submittedName>
</protein>
<keyword evidence="2" id="KW-0808">Transferase</keyword>
<dbReference type="GO" id="GO:0047931">
    <property type="term" value="F:glucosamine kinase activity"/>
    <property type="evidence" value="ECO:0007669"/>
    <property type="project" value="UniProtKB-EC"/>
</dbReference>
<organism evidence="2 3">
    <name type="scientific">Streptomonospora litoralis</name>
    <dbReference type="NCBI Taxonomy" id="2498135"/>
    <lineage>
        <taxon>Bacteria</taxon>
        <taxon>Bacillati</taxon>
        <taxon>Actinomycetota</taxon>
        <taxon>Actinomycetes</taxon>
        <taxon>Streptosporangiales</taxon>
        <taxon>Nocardiopsidaceae</taxon>
        <taxon>Streptomonospora</taxon>
    </lineage>
</organism>
<dbReference type="PANTHER" id="PTHR43190">
    <property type="entry name" value="N-ACETYL-D-GLUCOSAMINE KINASE"/>
    <property type="match status" value="1"/>
</dbReference>
<dbReference type="Proteomes" id="UP000292235">
    <property type="component" value="Chromosome"/>
</dbReference>
<dbReference type="RefSeq" id="WP_131097444.1">
    <property type="nucleotide sequence ID" value="NZ_CP036455.1"/>
</dbReference>
<keyword evidence="3" id="KW-1185">Reference proteome</keyword>
<evidence type="ECO:0000313" key="3">
    <source>
        <dbReference type="Proteomes" id="UP000292235"/>
    </source>
</evidence>